<dbReference type="GO" id="GO:0012505">
    <property type="term" value="C:endomembrane system"/>
    <property type="evidence" value="ECO:0007669"/>
    <property type="project" value="UniProtKB-SubCell"/>
</dbReference>
<dbReference type="SUPFAM" id="SSF103473">
    <property type="entry name" value="MFS general substrate transporter"/>
    <property type="match status" value="1"/>
</dbReference>
<feature type="transmembrane region" description="Helical" evidence="7">
    <location>
        <begin position="91"/>
        <end position="110"/>
    </location>
</feature>
<dbReference type="PANTHER" id="PTHR23514">
    <property type="entry name" value="BYPASS OF STOP CODON PROTEIN 6"/>
    <property type="match status" value="1"/>
</dbReference>
<name>A0A1G4MIZ6_LACFM</name>
<reference evidence="9 10" key="1">
    <citation type="submission" date="2016-03" db="EMBL/GenBank/DDBJ databases">
        <authorList>
            <person name="Devillers H."/>
        </authorList>
    </citation>
    <scope>NUCLEOTIDE SEQUENCE [LARGE SCALE GENOMIC DNA]</scope>
    <source>
        <strain evidence="9">CBS 6772</strain>
    </source>
</reference>
<keyword evidence="6 7" id="KW-0472">Membrane</keyword>
<accession>A0A1G4MIZ6</accession>
<evidence type="ECO:0000256" key="3">
    <source>
        <dbReference type="ARBA" id="ARBA00022448"/>
    </source>
</evidence>
<dbReference type="OrthoDB" id="413079at2759"/>
<dbReference type="InterPro" id="IPR051788">
    <property type="entry name" value="MFS_Transporter"/>
</dbReference>
<dbReference type="PROSITE" id="PS50850">
    <property type="entry name" value="MFS"/>
    <property type="match status" value="1"/>
</dbReference>
<organism evidence="9 10">
    <name type="scientific">Lachancea fermentati</name>
    <name type="common">Zygosaccharomyces fermentati</name>
    <dbReference type="NCBI Taxonomy" id="4955"/>
    <lineage>
        <taxon>Eukaryota</taxon>
        <taxon>Fungi</taxon>
        <taxon>Dikarya</taxon>
        <taxon>Ascomycota</taxon>
        <taxon>Saccharomycotina</taxon>
        <taxon>Saccharomycetes</taxon>
        <taxon>Saccharomycetales</taxon>
        <taxon>Saccharomycetaceae</taxon>
        <taxon>Lachancea</taxon>
    </lineage>
</organism>
<feature type="transmembrane region" description="Helical" evidence="7">
    <location>
        <begin position="209"/>
        <end position="230"/>
    </location>
</feature>
<evidence type="ECO:0000256" key="7">
    <source>
        <dbReference type="SAM" id="Phobius"/>
    </source>
</evidence>
<proteinExistence type="inferred from homology"/>
<dbReference type="FunFam" id="1.20.1250.20:FF:000286">
    <property type="entry name" value="MFS efflux transporter"/>
    <property type="match status" value="1"/>
</dbReference>
<evidence type="ECO:0000256" key="5">
    <source>
        <dbReference type="ARBA" id="ARBA00022989"/>
    </source>
</evidence>
<keyword evidence="4 7" id="KW-0812">Transmembrane</keyword>
<protein>
    <submittedName>
        <fullName evidence="9">LAFE_0G18448g1_1</fullName>
    </submittedName>
</protein>
<evidence type="ECO:0000256" key="4">
    <source>
        <dbReference type="ARBA" id="ARBA00022692"/>
    </source>
</evidence>
<evidence type="ECO:0000256" key="6">
    <source>
        <dbReference type="ARBA" id="ARBA00023136"/>
    </source>
</evidence>
<keyword evidence="10" id="KW-1185">Reference proteome</keyword>
<dbReference type="AlphaFoldDB" id="A0A1G4MIZ6"/>
<dbReference type="InterPro" id="IPR036259">
    <property type="entry name" value="MFS_trans_sf"/>
</dbReference>
<feature type="transmembrane region" description="Helical" evidence="7">
    <location>
        <begin position="396"/>
        <end position="418"/>
    </location>
</feature>
<keyword evidence="5 7" id="KW-1133">Transmembrane helix</keyword>
<dbReference type="GO" id="GO:0016020">
    <property type="term" value="C:membrane"/>
    <property type="evidence" value="ECO:0007669"/>
    <property type="project" value="TreeGrafter"/>
</dbReference>
<sequence>MSKIMDDVQKDVIEMENLLETDSLPTVRHEYEEVEYNGEILKLYPLDYQKAPIVRYQIAACLLMFIVFGMNDQSNGSLLPTLMSHYNVSRMKVANLFLMQVSGYTLASLMTEKVHTLIGTRGAMALASFLCVIFFSILSLKPPNFLSYLLCFLPLGLSIGILDSTGNVLFGNLEINKNEWMGILHGLYGAAAMITPPAVSYFVTYGNWSSFFLLPLACSILGLLLMLYAFRYETANKYNYICFVAREGKDDEQQPGFLKLLRKPAIMMYALYLFMYLGSEVSTGSWMFTYLLEVKHGEMVPMSYVTSSFWIGLTVGRLVLGFVTKRFFKNEYRASVFYGNLTWFFYTLFLLIGLVQKNSVPYFFVLSVSIFFAGVFIGPLFPNASVVALQILPRNLHVSGVGMAVALGGCGAAVMPYATGLVTHLIGLSWFPFLCWIMVTIVNAIWLAYPKFVGGQEEYL</sequence>
<feature type="transmembrane region" description="Helical" evidence="7">
    <location>
        <begin position="304"/>
        <end position="324"/>
    </location>
</feature>
<feature type="transmembrane region" description="Helical" evidence="7">
    <location>
        <begin position="182"/>
        <end position="203"/>
    </location>
</feature>
<feature type="transmembrane region" description="Helical" evidence="7">
    <location>
        <begin position="269"/>
        <end position="292"/>
    </location>
</feature>
<dbReference type="InterPro" id="IPR020846">
    <property type="entry name" value="MFS_dom"/>
</dbReference>
<comment type="similarity">
    <text evidence="2">Belongs to the major facilitator superfamily.</text>
</comment>
<dbReference type="Gene3D" id="1.20.1250.20">
    <property type="entry name" value="MFS general substrate transporter like domains"/>
    <property type="match status" value="2"/>
</dbReference>
<gene>
    <name evidence="9" type="ORF">LAFE_0G18448G</name>
</gene>
<feature type="transmembrane region" description="Helical" evidence="7">
    <location>
        <begin position="362"/>
        <end position="384"/>
    </location>
</feature>
<evidence type="ECO:0000259" key="8">
    <source>
        <dbReference type="PROSITE" id="PS50850"/>
    </source>
</evidence>
<evidence type="ECO:0000313" key="10">
    <source>
        <dbReference type="Proteomes" id="UP000190831"/>
    </source>
</evidence>
<feature type="transmembrane region" description="Helical" evidence="7">
    <location>
        <begin position="430"/>
        <end position="449"/>
    </location>
</feature>
<feature type="transmembrane region" description="Helical" evidence="7">
    <location>
        <begin position="146"/>
        <end position="170"/>
    </location>
</feature>
<dbReference type="PANTHER" id="PTHR23514:SF3">
    <property type="entry name" value="BYPASS OF STOP CODON PROTEIN 6"/>
    <property type="match status" value="1"/>
</dbReference>
<feature type="transmembrane region" description="Helical" evidence="7">
    <location>
        <begin position="122"/>
        <end position="140"/>
    </location>
</feature>
<dbReference type="Proteomes" id="UP000190831">
    <property type="component" value="Chromosome G"/>
</dbReference>
<feature type="transmembrane region" description="Helical" evidence="7">
    <location>
        <begin position="53"/>
        <end position="71"/>
    </location>
</feature>
<dbReference type="OMA" id="ALQLLYW"/>
<feature type="transmembrane region" description="Helical" evidence="7">
    <location>
        <begin position="336"/>
        <end position="356"/>
    </location>
</feature>
<dbReference type="GO" id="GO:0022857">
    <property type="term" value="F:transmembrane transporter activity"/>
    <property type="evidence" value="ECO:0007669"/>
    <property type="project" value="InterPro"/>
</dbReference>
<dbReference type="EMBL" id="LT598486">
    <property type="protein sequence ID" value="SCW03798.1"/>
    <property type="molecule type" value="Genomic_DNA"/>
</dbReference>
<evidence type="ECO:0000256" key="1">
    <source>
        <dbReference type="ARBA" id="ARBA00004127"/>
    </source>
</evidence>
<comment type="subcellular location">
    <subcellularLocation>
        <location evidence="1">Endomembrane system</location>
        <topology evidence="1">Multi-pass membrane protein</topology>
    </subcellularLocation>
</comment>
<evidence type="ECO:0000313" key="9">
    <source>
        <dbReference type="EMBL" id="SCW03798.1"/>
    </source>
</evidence>
<keyword evidence="3" id="KW-0813">Transport</keyword>
<feature type="domain" description="Major facilitator superfamily (MFS) profile" evidence="8">
    <location>
        <begin position="57"/>
        <end position="453"/>
    </location>
</feature>
<dbReference type="Pfam" id="PF07690">
    <property type="entry name" value="MFS_1"/>
    <property type="match status" value="1"/>
</dbReference>
<evidence type="ECO:0000256" key="2">
    <source>
        <dbReference type="ARBA" id="ARBA00008335"/>
    </source>
</evidence>
<dbReference type="InterPro" id="IPR011701">
    <property type="entry name" value="MFS"/>
</dbReference>